<proteinExistence type="predicted"/>
<name>A0A2Z6NRR2_TRISU</name>
<keyword evidence="2" id="KW-1185">Reference proteome</keyword>
<dbReference type="AlphaFoldDB" id="A0A2Z6NRR2"/>
<dbReference type="Proteomes" id="UP000242715">
    <property type="component" value="Unassembled WGS sequence"/>
</dbReference>
<protein>
    <submittedName>
        <fullName evidence="1">Uncharacterized protein</fullName>
    </submittedName>
</protein>
<accession>A0A2Z6NRR2</accession>
<gene>
    <name evidence="1" type="ORF">TSUD_175030</name>
</gene>
<sequence>MSKFCKLNNQNKNSYKGSHPFYYTELPLQILTLINLYLSRDKDPWADLQFGQPRHLLKLW</sequence>
<organism evidence="1 2">
    <name type="scientific">Trifolium subterraneum</name>
    <name type="common">Subterranean clover</name>
    <dbReference type="NCBI Taxonomy" id="3900"/>
    <lineage>
        <taxon>Eukaryota</taxon>
        <taxon>Viridiplantae</taxon>
        <taxon>Streptophyta</taxon>
        <taxon>Embryophyta</taxon>
        <taxon>Tracheophyta</taxon>
        <taxon>Spermatophyta</taxon>
        <taxon>Magnoliopsida</taxon>
        <taxon>eudicotyledons</taxon>
        <taxon>Gunneridae</taxon>
        <taxon>Pentapetalae</taxon>
        <taxon>rosids</taxon>
        <taxon>fabids</taxon>
        <taxon>Fabales</taxon>
        <taxon>Fabaceae</taxon>
        <taxon>Papilionoideae</taxon>
        <taxon>50 kb inversion clade</taxon>
        <taxon>NPAAA clade</taxon>
        <taxon>Hologalegina</taxon>
        <taxon>IRL clade</taxon>
        <taxon>Trifolieae</taxon>
        <taxon>Trifolium</taxon>
    </lineage>
</organism>
<reference evidence="2" key="1">
    <citation type="journal article" date="2017" name="Front. Plant Sci.">
        <title>Climate Clever Clovers: New Paradigm to Reduce the Environmental Footprint of Ruminants by Breeding Low Methanogenic Forages Utilizing Haplotype Variation.</title>
        <authorList>
            <person name="Kaur P."/>
            <person name="Appels R."/>
            <person name="Bayer P.E."/>
            <person name="Keeble-Gagnere G."/>
            <person name="Wang J."/>
            <person name="Hirakawa H."/>
            <person name="Shirasawa K."/>
            <person name="Vercoe P."/>
            <person name="Stefanova K."/>
            <person name="Durmic Z."/>
            <person name="Nichols P."/>
            <person name="Revell C."/>
            <person name="Isobe S.N."/>
            <person name="Edwards D."/>
            <person name="Erskine W."/>
        </authorList>
    </citation>
    <scope>NUCLEOTIDE SEQUENCE [LARGE SCALE GENOMIC DNA]</scope>
    <source>
        <strain evidence="2">cv. Daliak</strain>
    </source>
</reference>
<dbReference type="EMBL" id="DF974196">
    <property type="protein sequence ID" value="GAU46286.1"/>
    <property type="molecule type" value="Genomic_DNA"/>
</dbReference>
<evidence type="ECO:0000313" key="1">
    <source>
        <dbReference type="EMBL" id="GAU46286.1"/>
    </source>
</evidence>
<evidence type="ECO:0000313" key="2">
    <source>
        <dbReference type="Proteomes" id="UP000242715"/>
    </source>
</evidence>